<proteinExistence type="predicted"/>
<gene>
    <name evidence="2" type="ORF">UFOVP1290_597</name>
</gene>
<organism evidence="2">
    <name type="scientific">uncultured Caudovirales phage</name>
    <dbReference type="NCBI Taxonomy" id="2100421"/>
    <lineage>
        <taxon>Viruses</taxon>
        <taxon>Duplodnaviria</taxon>
        <taxon>Heunggongvirae</taxon>
        <taxon>Uroviricota</taxon>
        <taxon>Caudoviricetes</taxon>
        <taxon>Peduoviridae</taxon>
        <taxon>Maltschvirus</taxon>
        <taxon>Maltschvirus maltsch</taxon>
    </lineage>
</organism>
<dbReference type="Pfam" id="PF13155">
    <property type="entry name" value="Toprim_2"/>
    <property type="match status" value="1"/>
</dbReference>
<dbReference type="GO" id="GO:0006269">
    <property type="term" value="P:DNA replication, synthesis of primer"/>
    <property type="evidence" value="ECO:0007669"/>
    <property type="project" value="TreeGrafter"/>
</dbReference>
<dbReference type="InterPro" id="IPR037068">
    <property type="entry name" value="DNA_primase_core_N_sf"/>
</dbReference>
<evidence type="ECO:0000313" key="2">
    <source>
        <dbReference type="EMBL" id="CAB4197077.1"/>
    </source>
</evidence>
<dbReference type="CDD" id="cd03364">
    <property type="entry name" value="TOPRIM_DnaG_primases"/>
    <property type="match status" value="1"/>
</dbReference>
<dbReference type="Pfam" id="PF08275">
    <property type="entry name" value="DNAG_N"/>
    <property type="match status" value="1"/>
</dbReference>
<dbReference type="InterPro" id="IPR006171">
    <property type="entry name" value="TOPRIM_dom"/>
</dbReference>
<dbReference type="SUPFAM" id="SSF56731">
    <property type="entry name" value="DNA primase core"/>
    <property type="match status" value="1"/>
</dbReference>
<feature type="domain" description="Toprim" evidence="1">
    <location>
        <begin position="150"/>
        <end position="221"/>
    </location>
</feature>
<dbReference type="PANTHER" id="PTHR30313">
    <property type="entry name" value="DNA PRIMASE"/>
    <property type="match status" value="1"/>
</dbReference>
<dbReference type="PANTHER" id="PTHR30313:SF2">
    <property type="entry name" value="DNA PRIMASE"/>
    <property type="match status" value="1"/>
</dbReference>
<dbReference type="EMBL" id="LR797252">
    <property type="protein sequence ID" value="CAB4197077.1"/>
    <property type="molecule type" value="Genomic_DNA"/>
</dbReference>
<dbReference type="Gene3D" id="3.40.1360.10">
    <property type="match status" value="1"/>
</dbReference>
<dbReference type="InterPro" id="IPR034151">
    <property type="entry name" value="TOPRIM_DnaG_bac"/>
</dbReference>
<dbReference type="SMART" id="SM00493">
    <property type="entry name" value="TOPRIM"/>
    <property type="match status" value="1"/>
</dbReference>
<name>A0A6J5RS17_9CAUD</name>
<evidence type="ECO:0000259" key="1">
    <source>
        <dbReference type="SMART" id="SM00493"/>
    </source>
</evidence>
<sequence length="255" mass="29895">MYENVVKSCRFLLNNYPDANYIKSYLDSRLTFNSQELFQFGYFPNIFNLNVLTDLVSEDELRASGLCFSKTIEDSLFPRIINSLHFEDFPLIMPFRDTYGEIVALVGRNMLSDQERSKNKISKYKNTKFFNKGQYVFGLYENKENIIKNDLVYIVEGQFDVIRAMESGLKNVVALGCCHMTPYQFSVISRYTKNIILLLDNDQSGEKGRLLIERHFGDFANIQNFYIPEPYKDIDEYLTKNNILKYEDICFDIKC</sequence>
<reference evidence="2" key="1">
    <citation type="submission" date="2020-05" db="EMBL/GenBank/DDBJ databases">
        <authorList>
            <person name="Chiriac C."/>
            <person name="Salcher M."/>
            <person name="Ghai R."/>
            <person name="Kavagutti S V."/>
        </authorList>
    </citation>
    <scope>NUCLEOTIDE SEQUENCE</scope>
</reference>
<dbReference type="InterPro" id="IPR050219">
    <property type="entry name" value="DnaG_primase"/>
</dbReference>
<dbReference type="InterPro" id="IPR013264">
    <property type="entry name" value="DNAG_N"/>
</dbReference>
<accession>A0A6J5RS17</accession>
<protein>
    <submittedName>
        <fullName evidence="2">DnaG, DNA primase</fullName>
    </submittedName>
</protein>
<dbReference type="Gene3D" id="3.90.980.10">
    <property type="entry name" value="DNA primase, catalytic core, N-terminal domain"/>
    <property type="match status" value="1"/>
</dbReference>